<proteinExistence type="predicted"/>
<reference evidence="2" key="1">
    <citation type="journal article" date="2014" name="Proc. Natl. Acad. Sci. U.S.A.">
        <title>Extensive sampling of basidiomycete genomes demonstrates inadequacy of the white-rot/brown-rot paradigm for wood decay fungi.</title>
        <authorList>
            <person name="Riley R."/>
            <person name="Salamov A.A."/>
            <person name="Brown D.W."/>
            <person name="Nagy L.G."/>
            <person name="Floudas D."/>
            <person name="Held B.W."/>
            <person name="Levasseur A."/>
            <person name="Lombard V."/>
            <person name="Morin E."/>
            <person name="Otillar R."/>
            <person name="Lindquist E.A."/>
            <person name="Sun H."/>
            <person name="LaButti K.M."/>
            <person name="Schmutz J."/>
            <person name="Jabbour D."/>
            <person name="Luo H."/>
            <person name="Baker S.E."/>
            <person name="Pisabarro A.G."/>
            <person name="Walton J.D."/>
            <person name="Blanchette R.A."/>
            <person name="Henrissat B."/>
            <person name="Martin F."/>
            <person name="Cullen D."/>
            <person name="Hibbett D.S."/>
            <person name="Grigoriev I.V."/>
        </authorList>
    </citation>
    <scope>NUCLEOTIDE SEQUENCE [LARGE SCALE GENOMIC DNA]</scope>
    <source>
        <strain evidence="2">PC15</strain>
    </source>
</reference>
<evidence type="ECO:0000313" key="2">
    <source>
        <dbReference type="Proteomes" id="UP000027073"/>
    </source>
</evidence>
<name>A0A067P296_PLEO1</name>
<dbReference type="VEuPathDB" id="FungiDB:PLEOSDRAFT_172843"/>
<organism evidence="1 2">
    <name type="scientific">Pleurotus ostreatus (strain PC15)</name>
    <name type="common">Oyster mushroom</name>
    <dbReference type="NCBI Taxonomy" id="1137138"/>
    <lineage>
        <taxon>Eukaryota</taxon>
        <taxon>Fungi</taxon>
        <taxon>Dikarya</taxon>
        <taxon>Basidiomycota</taxon>
        <taxon>Agaricomycotina</taxon>
        <taxon>Agaricomycetes</taxon>
        <taxon>Agaricomycetidae</taxon>
        <taxon>Agaricales</taxon>
        <taxon>Pleurotineae</taxon>
        <taxon>Pleurotaceae</taxon>
        <taxon>Pleurotus</taxon>
    </lineage>
</organism>
<accession>A0A067P296</accession>
<gene>
    <name evidence="1" type="ORF">PLEOSDRAFT_172843</name>
</gene>
<dbReference type="Proteomes" id="UP000027073">
    <property type="component" value="Unassembled WGS sequence"/>
</dbReference>
<dbReference type="InParanoid" id="A0A067P296"/>
<protein>
    <submittedName>
        <fullName evidence="1">Uncharacterized protein</fullName>
    </submittedName>
</protein>
<dbReference type="AlphaFoldDB" id="A0A067P296"/>
<sequence length="170" mass="18913">YASTPTTPVRSKTWSSVTFKNLEHHLFEASYTGSNIDIEHLCSPSSYVDHHRLRLTVQNDSQIPLSSPLPSYNQLPGQHHVPQPSKNVDAATVHVQRHSPIVSHPVPPHNHSPLRTIDDIVHHLAPHHQVIITDTPTGRQDQANSIRSPHAQFCAGIIAANTLHRISFAF</sequence>
<dbReference type="HOGENOM" id="CLU_1574477_0_0_1"/>
<feature type="non-terminal residue" evidence="1">
    <location>
        <position position="1"/>
    </location>
</feature>
<dbReference type="EMBL" id="KL198006">
    <property type="protein sequence ID" value="KDQ29996.1"/>
    <property type="molecule type" value="Genomic_DNA"/>
</dbReference>
<evidence type="ECO:0000313" key="1">
    <source>
        <dbReference type="EMBL" id="KDQ29996.1"/>
    </source>
</evidence>